<reference evidence="3 4" key="1">
    <citation type="submission" date="2016-10" db="EMBL/GenBank/DDBJ databases">
        <authorList>
            <person name="de Groot N.N."/>
        </authorList>
    </citation>
    <scope>NUCLEOTIDE SEQUENCE [LARGE SCALE GENOMIC DNA]</scope>
    <source>
        <strain evidence="3 4">AR67</strain>
    </source>
</reference>
<keyword evidence="3" id="KW-0830">Ubiquinone</keyword>
<sequence>MGKLGDYLASQCGNPHGIIGKIMTWAMNRANNVMYKGIVEEINVSPKTKILDVGFGNGYLEKLIIQKSPCSIIGIDISEDMVSKATEANRKYVASGNMKFQLGDCCDLSFKDKSFDVVTTMNTIYFWNDTAKGMAEISRVLKDGGIFYNAVISKENLDKYFYTKSGFKKFTKDEYIELGKKAGFRRIRIKRLGNNYGLLIIYMK</sequence>
<dbReference type="PANTHER" id="PTHR44068">
    <property type="entry name" value="ZGC:194242"/>
    <property type="match status" value="1"/>
</dbReference>
<dbReference type="EMBL" id="FOKQ01000017">
    <property type="protein sequence ID" value="SFC66971.1"/>
    <property type="molecule type" value="Genomic_DNA"/>
</dbReference>
<accession>A0A1I1L1V4</accession>
<protein>
    <submittedName>
        <fullName evidence="3">Ubiquinone/menaquinone biosynthesis C-methylase UbiE</fullName>
    </submittedName>
</protein>
<evidence type="ECO:0000313" key="4">
    <source>
        <dbReference type="Proteomes" id="UP000182192"/>
    </source>
</evidence>
<evidence type="ECO:0000259" key="2">
    <source>
        <dbReference type="Pfam" id="PF08241"/>
    </source>
</evidence>
<name>A0A1I1L1V4_RUMAL</name>
<organism evidence="3 4">
    <name type="scientific">Ruminococcus albus</name>
    <dbReference type="NCBI Taxonomy" id="1264"/>
    <lineage>
        <taxon>Bacteria</taxon>
        <taxon>Bacillati</taxon>
        <taxon>Bacillota</taxon>
        <taxon>Clostridia</taxon>
        <taxon>Eubacteriales</taxon>
        <taxon>Oscillospiraceae</taxon>
        <taxon>Ruminococcus</taxon>
    </lineage>
</organism>
<dbReference type="PANTHER" id="PTHR44068:SF11">
    <property type="entry name" value="GERANYL DIPHOSPHATE 2-C-METHYLTRANSFERASE"/>
    <property type="match status" value="1"/>
</dbReference>
<dbReference type="InterPro" id="IPR050447">
    <property type="entry name" value="Erg6_SMT_methyltransf"/>
</dbReference>
<dbReference type="InterPro" id="IPR029063">
    <property type="entry name" value="SAM-dependent_MTases_sf"/>
</dbReference>
<dbReference type="GO" id="GO:0008757">
    <property type="term" value="F:S-adenosylmethionine-dependent methyltransferase activity"/>
    <property type="evidence" value="ECO:0007669"/>
    <property type="project" value="InterPro"/>
</dbReference>
<dbReference type="Proteomes" id="UP000182192">
    <property type="component" value="Unassembled WGS sequence"/>
</dbReference>
<proteinExistence type="predicted"/>
<evidence type="ECO:0000313" key="3">
    <source>
        <dbReference type="EMBL" id="SFC66971.1"/>
    </source>
</evidence>
<gene>
    <name evidence="3" type="ORF">SAMN02910406_02157</name>
</gene>
<keyword evidence="1" id="KW-0808">Transferase</keyword>
<dbReference type="Pfam" id="PF08241">
    <property type="entry name" value="Methyltransf_11"/>
    <property type="match status" value="1"/>
</dbReference>
<dbReference type="CDD" id="cd02440">
    <property type="entry name" value="AdoMet_MTases"/>
    <property type="match status" value="1"/>
</dbReference>
<keyword evidence="3" id="KW-0489">Methyltransferase</keyword>
<dbReference type="Gene3D" id="3.40.50.150">
    <property type="entry name" value="Vaccinia Virus protein VP39"/>
    <property type="match status" value="1"/>
</dbReference>
<dbReference type="GO" id="GO:0032259">
    <property type="term" value="P:methylation"/>
    <property type="evidence" value="ECO:0007669"/>
    <property type="project" value="UniProtKB-KW"/>
</dbReference>
<evidence type="ECO:0000256" key="1">
    <source>
        <dbReference type="ARBA" id="ARBA00022679"/>
    </source>
</evidence>
<dbReference type="SUPFAM" id="SSF53335">
    <property type="entry name" value="S-adenosyl-L-methionine-dependent methyltransferases"/>
    <property type="match status" value="1"/>
</dbReference>
<feature type="domain" description="Methyltransferase type 11" evidence="2">
    <location>
        <begin position="51"/>
        <end position="148"/>
    </location>
</feature>
<dbReference type="AlphaFoldDB" id="A0A1I1L1V4"/>
<dbReference type="InterPro" id="IPR013216">
    <property type="entry name" value="Methyltransf_11"/>
</dbReference>